<dbReference type="InterPro" id="IPR045206">
    <property type="entry name" value="Maestro_heat-like_prot"/>
</dbReference>
<dbReference type="Pfam" id="PF23227">
    <property type="entry name" value="HEAT_MROH2B_C"/>
    <property type="match status" value="1"/>
</dbReference>
<evidence type="ECO:0008006" key="8">
    <source>
        <dbReference type="Google" id="ProtNLM"/>
    </source>
</evidence>
<dbReference type="InterPro" id="IPR055408">
    <property type="entry name" value="HEAT_MROH2B-like"/>
</dbReference>
<evidence type="ECO:0000313" key="6">
    <source>
        <dbReference type="EMBL" id="KAI5072477.1"/>
    </source>
</evidence>
<dbReference type="InterPro" id="IPR048465">
    <property type="entry name" value="Maestro-like_HEAT"/>
</dbReference>
<sequence length="1698" mass="186433">MAAASPSTTPASPRAGVIRVLVGALADDSVDVREAASTALQENARWNSKTILDCCMTSLRTVRRRVGQQFSHHARVFHVMAYTVRVMDEEELDVGAMRKIAKLALMEMTSNKDINAVWQRAASGLLVAIGSRLPDLMMEEIFLQLAGSAVSTSSVVQTLTDFASCEASQFTPRVKGVFSRVLPLLGCVKDNQRAIFAAAFKHWGWAISQYYDDHPSAPPLDSDTIAFLHSAFELFLGSWVTVRDHKVSLMTVEALGELVPLVSDLQRKAALPKLLPIMLNMYKKEKGNLLPVTRSLRALLDAVLTPHSGSPPLLDFQGLHPVLTTLLPLASVYRKSKSSADSTMILRISNEVLQCFLTIGVAYSEETFTYLISRLGSKEDMVRLGALSVFQHLLPRLHVTWNDRPSQLLDAVKPGLSEQDLDFCKALVELIVAMASCGWVVKGAGELFVEFLTRKCALNEDSGNRKVQETASKKDSVSKSSNVKTELKVSLVSPSELRAMCDKAMLLLAGTMPELELVLWPYLLKLIVAADYTGAVGTICRCLSEIARRREANCSSLEAYSSLPVDVPKPEEVLARMLILLQNPLGRGRLAFQILTVLGHLGFLFPKSMGLLWEDEIPKLKSYVDDPEDLKTDSWQQATWDDMIIHLLAESLDVNQSTEWTLSLGNAFSDQYHLYMGDHAHAALLHRCLGVLLQRVDNRFYVREKLEIMFRNADVSDVANRLGLAMGFGLVAATHLDTVLEKLKRILETQNRNTFQRFFAIFTDQKSKPPVDDVYAALALMYGYTASYAPSSIIEARIDALVGTNVLSGLLDVRTATAKQAVITAIDLLGQSVIKASSHAAPFPLKKRDQLLDYTLALMAGDDNDIDLELLHTQILALNACTTLVSVEPKLTVATRDVILQATLNFFALPVEPKHVIESLISKLTRLLRSILMTSGEDGKSKADQLQHLLRSLDQYVSSSIACQRSRACSAVLNLLAEFRGLCATGACALGCSGPCMHLRSSATRVQRGGMESTVALLLPSRESLNLGERLMVYLPRCADHVPGVPKCCAQIIDLLFSIALILPNPVGSIDGGNKQSSYAALSKLEELIAVTKWELSNSINDFFWRIVECVGNLLTTQELVVALRSCATAICDKTQLSAKAIAGAVSQLIQRRGQDLQEADIERITHSLLSAASLVGDNAIRSEALNAVCSLAAHTQRKLVFDELLATAEKDITTKDVSRLRGWPVQDAFVALAQNEVLSVAFLDYVVAILSQIPVKIEGERLDAGDHISHSHLFNQLFQAALVAIAAFFRKGTVSRQAVQQRYAAVLCSFLLQFGTYHSVSHVDVQPLRNAIKAFQDFCDCLGEKAMKKALAQDGDHILAGEQWTNAIGQIASCVCETRPAEVENMCTLLWMVLKRPIDSHREVATAVLSEYVHHCEADLLNQLVGALSAQIGDDSSVVRQLCVKGLIQIPKEEILNYTAQVLSVIIALIEDSEERVAETVVQGLIVVLEYATEDTVAPILLSLCGRLRTLQLQTNVNIRAASFGALGVLTRFGAIQHVSFIEQVHAALPRVVFHLQDEALLVCQTCKATLKLLLSYLGMEEALALTNSRAFNSIYRSDYEKFLKDFAKVLVNSQMDRTDNYVIIAIQNFESSWPEIQANATFFAACLLSQLVDHKIMAVHLPQVVGSLVRMAGNSPSPIVRASSTNSLSLLLNSIH</sequence>
<evidence type="ECO:0000313" key="7">
    <source>
        <dbReference type="Proteomes" id="UP000886520"/>
    </source>
</evidence>
<reference evidence="6" key="1">
    <citation type="submission" date="2021-01" db="EMBL/GenBank/DDBJ databases">
        <title>Adiantum capillus-veneris genome.</title>
        <authorList>
            <person name="Fang Y."/>
            <person name="Liao Q."/>
        </authorList>
    </citation>
    <scope>NUCLEOTIDE SEQUENCE</scope>
    <source>
        <strain evidence="6">H3</strain>
        <tissue evidence="6">Leaf</tissue>
    </source>
</reference>
<feature type="domain" description="MROH2B-like N-terminal HEAT-repeats" evidence="4">
    <location>
        <begin position="44"/>
        <end position="258"/>
    </location>
</feature>
<feature type="domain" description="MROH2B-like HEAT-repeats" evidence="3">
    <location>
        <begin position="270"/>
        <end position="913"/>
    </location>
</feature>
<evidence type="ECO:0000259" key="4">
    <source>
        <dbReference type="Pfam" id="PF23221"/>
    </source>
</evidence>
<dbReference type="InterPro" id="IPR056282">
    <property type="entry name" value="MROH2B-like_N_HEAT"/>
</dbReference>
<evidence type="ECO:0000256" key="1">
    <source>
        <dbReference type="ARBA" id="ARBA00022737"/>
    </source>
</evidence>
<proteinExistence type="predicted"/>
<keyword evidence="7" id="KW-1185">Reference proteome</keyword>
<protein>
    <recommendedName>
        <fullName evidence="8">ARM repeat superfamily protein</fullName>
    </recommendedName>
</protein>
<name>A0A9D4US20_ADICA</name>
<feature type="domain" description="Maestro-like HEAT-repeats" evidence="2">
    <location>
        <begin position="1022"/>
        <end position="1201"/>
    </location>
</feature>
<dbReference type="Pfam" id="PF21047">
    <property type="entry name" value="HEAT_Maestro"/>
    <property type="match status" value="1"/>
</dbReference>
<evidence type="ECO:0000259" key="5">
    <source>
        <dbReference type="Pfam" id="PF23227"/>
    </source>
</evidence>
<evidence type="ECO:0000259" key="3">
    <source>
        <dbReference type="Pfam" id="PF23210"/>
    </source>
</evidence>
<dbReference type="Gene3D" id="1.25.10.10">
    <property type="entry name" value="Leucine-rich Repeat Variant"/>
    <property type="match status" value="2"/>
</dbReference>
<dbReference type="SUPFAM" id="SSF48371">
    <property type="entry name" value="ARM repeat"/>
    <property type="match status" value="2"/>
</dbReference>
<dbReference type="Pfam" id="PF23210">
    <property type="entry name" value="HEAT_Maestro_2"/>
    <property type="match status" value="1"/>
</dbReference>
<dbReference type="EMBL" id="JABFUD020000012">
    <property type="protein sequence ID" value="KAI5072477.1"/>
    <property type="molecule type" value="Genomic_DNA"/>
</dbReference>
<dbReference type="InterPro" id="IPR055406">
    <property type="entry name" value="HEAT_Maestro"/>
</dbReference>
<dbReference type="OrthoDB" id="1884734at2759"/>
<dbReference type="Proteomes" id="UP000886520">
    <property type="component" value="Chromosome 12"/>
</dbReference>
<evidence type="ECO:0000259" key="2">
    <source>
        <dbReference type="Pfam" id="PF21047"/>
    </source>
</evidence>
<dbReference type="GO" id="GO:0005737">
    <property type="term" value="C:cytoplasm"/>
    <property type="evidence" value="ECO:0007669"/>
    <property type="project" value="TreeGrafter"/>
</dbReference>
<dbReference type="PANTHER" id="PTHR23120:SF0">
    <property type="entry name" value="MAESTRO HEAT-LIKE REPEAT FAMILY MEMBER 1"/>
    <property type="match status" value="1"/>
</dbReference>
<accession>A0A9D4US20</accession>
<dbReference type="Pfam" id="PF23221">
    <property type="entry name" value="HEAT_MROH2B_1st"/>
    <property type="match status" value="1"/>
</dbReference>
<dbReference type="InterPro" id="IPR011989">
    <property type="entry name" value="ARM-like"/>
</dbReference>
<comment type="caution">
    <text evidence="6">The sequence shown here is derived from an EMBL/GenBank/DDBJ whole genome shotgun (WGS) entry which is preliminary data.</text>
</comment>
<keyword evidence="1" id="KW-0677">Repeat</keyword>
<organism evidence="6 7">
    <name type="scientific">Adiantum capillus-veneris</name>
    <name type="common">Maidenhair fern</name>
    <dbReference type="NCBI Taxonomy" id="13818"/>
    <lineage>
        <taxon>Eukaryota</taxon>
        <taxon>Viridiplantae</taxon>
        <taxon>Streptophyta</taxon>
        <taxon>Embryophyta</taxon>
        <taxon>Tracheophyta</taxon>
        <taxon>Polypodiopsida</taxon>
        <taxon>Polypodiidae</taxon>
        <taxon>Polypodiales</taxon>
        <taxon>Pteridineae</taxon>
        <taxon>Pteridaceae</taxon>
        <taxon>Vittarioideae</taxon>
        <taxon>Adiantum</taxon>
    </lineage>
</organism>
<gene>
    <name evidence="6" type="ORF">GOP47_0012583</name>
</gene>
<feature type="domain" description="Maestro/Maestro-like HEAT-repeats" evidence="5">
    <location>
        <begin position="1426"/>
        <end position="1693"/>
    </location>
</feature>
<dbReference type="PANTHER" id="PTHR23120">
    <property type="entry name" value="MAESTRO-RELATED HEAT DOMAIN-CONTAINING"/>
    <property type="match status" value="1"/>
</dbReference>
<dbReference type="InterPro" id="IPR016024">
    <property type="entry name" value="ARM-type_fold"/>
</dbReference>